<accession>A0A037ZI05</accession>
<protein>
    <submittedName>
        <fullName evidence="9">ABC transporter permease</fullName>
    </submittedName>
</protein>
<gene>
    <name evidence="9" type="ORF">ACMU_18405</name>
</gene>
<keyword evidence="4 7" id="KW-0812">Transmembrane</keyword>
<dbReference type="PANTHER" id="PTHR43744">
    <property type="entry name" value="ABC TRANSPORTER PERMEASE PROTEIN MG189-RELATED-RELATED"/>
    <property type="match status" value="1"/>
</dbReference>
<keyword evidence="5 7" id="KW-1133">Transmembrane helix</keyword>
<evidence type="ECO:0000256" key="5">
    <source>
        <dbReference type="ARBA" id="ARBA00022989"/>
    </source>
</evidence>
<keyword evidence="3" id="KW-1003">Cell membrane</keyword>
<feature type="transmembrane region" description="Helical" evidence="7">
    <location>
        <begin position="278"/>
        <end position="298"/>
    </location>
</feature>
<evidence type="ECO:0000256" key="3">
    <source>
        <dbReference type="ARBA" id="ARBA00022475"/>
    </source>
</evidence>
<organism evidence="9 10">
    <name type="scientific">Actibacterium mucosum KCTC 23349</name>
    <dbReference type="NCBI Taxonomy" id="1454373"/>
    <lineage>
        <taxon>Bacteria</taxon>
        <taxon>Pseudomonadati</taxon>
        <taxon>Pseudomonadota</taxon>
        <taxon>Alphaproteobacteria</taxon>
        <taxon>Rhodobacterales</taxon>
        <taxon>Roseobacteraceae</taxon>
        <taxon>Actibacterium</taxon>
    </lineage>
</organism>
<dbReference type="SUPFAM" id="SSF161098">
    <property type="entry name" value="MetI-like"/>
    <property type="match status" value="1"/>
</dbReference>
<evidence type="ECO:0000256" key="4">
    <source>
        <dbReference type="ARBA" id="ARBA00022692"/>
    </source>
</evidence>
<keyword evidence="6 7" id="KW-0472">Membrane</keyword>
<evidence type="ECO:0000259" key="8">
    <source>
        <dbReference type="PROSITE" id="PS50928"/>
    </source>
</evidence>
<evidence type="ECO:0000313" key="10">
    <source>
        <dbReference type="Proteomes" id="UP000026249"/>
    </source>
</evidence>
<feature type="transmembrane region" description="Helical" evidence="7">
    <location>
        <begin position="445"/>
        <end position="464"/>
    </location>
</feature>
<dbReference type="EMBL" id="JFKE01000008">
    <property type="protein sequence ID" value="KAJ54400.1"/>
    <property type="molecule type" value="Genomic_DNA"/>
</dbReference>
<dbReference type="OrthoDB" id="9815445at2"/>
<dbReference type="Pfam" id="PF00528">
    <property type="entry name" value="BPD_transp_1"/>
    <property type="match status" value="1"/>
</dbReference>
<dbReference type="AlphaFoldDB" id="A0A037ZI05"/>
<evidence type="ECO:0000256" key="2">
    <source>
        <dbReference type="ARBA" id="ARBA00022448"/>
    </source>
</evidence>
<dbReference type="InterPro" id="IPR035906">
    <property type="entry name" value="MetI-like_sf"/>
</dbReference>
<feature type="domain" description="ABC transmembrane type-1" evidence="8">
    <location>
        <begin position="274"/>
        <end position="464"/>
    </location>
</feature>
<dbReference type="PROSITE" id="PS50928">
    <property type="entry name" value="ABC_TM1"/>
    <property type="match status" value="1"/>
</dbReference>
<dbReference type="Gene3D" id="1.10.3720.10">
    <property type="entry name" value="MetI-like"/>
    <property type="match status" value="1"/>
</dbReference>
<comment type="subcellular location">
    <subcellularLocation>
        <location evidence="1 7">Cell membrane</location>
        <topology evidence="1 7">Multi-pass membrane protein</topology>
    </subcellularLocation>
</comment>
<feature type="transmembrane region" description="Helical" evidence="7">
    <location>
        <begin position="22"/>
        <end position="44"/>
    </location>
</feature>
<dbReference type="RefSeq" id="WP_035261710.1">
    <property type="nucleotide sequence ID" value="NZ_JFKE01000008.1"/>
</dbReference>
<name>A0A037ZI05_9RHOB</name>
<feature type="transmembrane region" description="Helical" evidence="7">
    <location>
        <begin position="342"/>
        <end position="363"/>
    </location>
</feature>
<evidence type="ECO:0000256" key="7">
    <source>
        <dbReference type="RuleBase" id="RU363032"/>
    </source>
</evidence>
<dbReference type="GO" id="GO:0005886">
    <property type="term" value="C:plasma membrane"/>
    <property type="evidence" value="ECO:0007669"/>
    <property type="project" value="UniProtKB-SubCell"/>
</dbReference>
<comment type="similarity">
    <text evidence="7">Belongs to the binding-protein-dependent transport system permease family.</text>
</comment>
<dbReference type="STRING" id="1454373.ACMU_18405"/>
<keyword evidence="10" id="KW-1185">Reference proteome</keyword>
<dbReference type="CDD" id="cd06261">
    <property type="entry name" value="TM_PBP2"/>
    <property type="match status" value="1"/>
</dbReference>
<proteinExistence type="inferred from homology"/>
<comment type="caution">
    <text evidence="9">The sequence shown here is derived from an EMBL/GenBank/DDBJ whole genome shotgun (WGS) entry which is preliminary data.</text>
</comment>
<dbReference type="InterPro" id="IPR000515">
    <property type="entry name" value="MetI-like"/>
</dbReference>
<feature type="transmembrane region" description="Helical" evidence="7">
    <location>
        <begin position="310"/>
        <end position="330"/>
    </location>
</feature>
<evidence type="ECO:0000256" key="6">
    <source>
        <dbReference type="ARBA" id="ARBA00023136"/>
    </source>
</evidence>
<feature type="transmembrane region" description="Helical" evidence="7">
    <location>
        <begin position="384"/>
        <end position="407"/>
    </location>
</feature>
<sequence>MSGLTTFLGRTHGRGRLSLYDWLSYGYLLLGVLVMLVPVLWLVANSFKSNFQLQSLDTSLLPYEYERIGRATVYGPDGREIFFIEDLPGWALRWNELDDEERAAHDPVALLNQFEGREYYGLRSQLGLTTVMTRALVAERGLPEWIMRYPSLFGAQKNQFDPQPVLDSLQGEDRRLLAEYLSLEGYKPNTFTSQIVVTGPDPETGEPGLFAVTRVDATKEITRVRSVSQPERGVLKMPTETLSISRNVSPSWGNYSEPLGDEHGGESFDALRCLGNSVFVTIVATIITVLINAMAAFALSKYRFRGQISFYVIILSALMVPASVLMVGIFKMVTATGLAGNLWGVILPACATPVGVFMLRQYMLTIPDELLDAARMDAASEWSIFWRMVFPLSLPAIAALTILSIIWRWNDLIMPMIAVSTNKEAYTIQMCLLVFNGEFFDATHYKLAMTVISLLPTTLVFVFLQKYIASGIANTGIK</sequence>
<reference evidence="9 10" key="1">
    <citation type="submission" date="2014-03" db="EMBL/GenBank/DDBJ databases">
        <title>Draft Genome Sequence of Actibacterium mucosum KCTC 23349, a Marine Alphaproteobacterium with Complex Ionic Requirements Isolated from Mediterranean Seawater at Malvarrosa Beach, Valencia, Spain.</title>
        <authorList>
            <person name="Arahal D.R."/>
            <person name="Shao Z."/>
            <person name="Lai Q."/>
            <person name="Pujalte M.J."/>
        </authorList>
    </citation>
    <scope>NUCLEOTIDE SEQUENCE [LARGE SCALE GENOMIC DNA]</scope>
    <source>
        <strain evidence="9 10">KCTC 23349</strain>
    </source>
</reference>
<keyword evidence="2 7" id="KW-0813">Transport</keyword>
<dbReference type="PANTHER" id="PTHR43744:SF12">
    <property type="entry name" value="ABC TRANSPORTER PERMEASE PROTEIN MG189-RELATED"/>
    <property type="match status" value="1"/>
</dbReference>
<evidence type="ECO:0000313" key="9">
    <source>
        <dbReference type="EMBL" id="KAJ54400.1"/>
    </source>
</evidence>
<evidence type="ECO:0000256" key="1">
    <source>
        <dbReference type="ARBA" id="ARBA00004651"/>
    </source>
</evidence>
<dbReference type="GO" id="GO:0055085">
    <property type="term" value="P:transmembrane transport"/>
    <property type="evidence" value="ECO:0007669"/>
    <property type="project" value="InterPro"/>
</dbReference>
<dbReference type="Proteomes" id="UP000026249">
    <property type="component" value="Unassembled WGS sequence"/>
</dbReference>